<evidence type="ECO:0000256" key="2">
    <source>
        <dbReference type="ARBA" id="ARBA00022771"/>
    </source>
</evidence>
<dbReference type="PANTHER" id="PTHR31992">
    <property type="entry name" value="DOF ZINC FINGER PROTEIN DOF1.4-RELATED"/>
    <property type="match status" value="1"/>
</dbReference>
<dbReference type="GO" id="GO:0003677">
    <property type="term" value="F:DNA binding"/>
    <property type="evidence" value="ECO:0007669"/>
    <property type="project" value="UniProtKB-UniRule"/>
</dbReference>
<evidence type="ECO:0000256" key="8">
    <source>
        <dbReference type="PROSITE-ProRule" id="PRU00071"/>
    </source>
</evidence>
<evidence type="ECO:0000259" key="11">
    <source>
        <dbReference type="PROSITE" id="PS50884"/>
    </source>
</evidence>
<keyword evidence="2 8" id="KW-0863">Zinc-finger</keyword>
<name>A0AAN7GSK8_9MYRT</name>
<comment type="function">
    <text evidence="9">Transcription factor that binds specifically to a 5'-AA[AG]G-3' consensus core sequence.</text>
</comment>
<evidence type="ECO:0000256" key="1">
    <source>
        <dbReference type="ARBA" id="ARBA00022723"/>
    </source>
</evidence>
<keyword evidence="13" id="KW-1185">Reference proteome</keyword>
<dbReference type="PROSITE" id="PS50884">
    <property type="entry name" value="ZF_DOF_2"/>
    <property type="match status" value="1"/>
</dbReference>
<dbReference type="AlphaFoldDB" id="A0AAN7GSK8"/>
<organism evidence="12 13">
    <name type="scientific">Trapa incisa</name>
    <dbReference type="NCBI Taxonomy" id="236973"/>
    <lineage>
        <taxon>Eukaryota</taxon>
        <taxon>Viridiplantae</taxon>
        <taxon>Streptophyta</taxon>
        <taxon>Embryophyta</taxon>
        <taxon>Tracheophyta</taxon>
        <taxon>Spermatophyta</taxon>
        <taxon>Magnoliopsida</taxon>
        <taxon>eudicotyledons</taxon>
        <taxon>Gunneridae</taxon>
        <taxon>Pentapetalae</taxon>
        <taxon>rosids</taxon>
        <taxon>malvids</taxon>
        <taxon>Myrtales</taxon>
        <taxon>Lythraceae</taxon>
        <taxon>Trapa</taxon>
    </lineage>
</organism>
<keyword evidence="4 9" id="KW-0805">Transcription regulation</keyword>
<protein>
    <recommendedName>
        <fullName evidence="9">Dof zinc finger protein</fullName>
    </recommendedName>
</protein>
<comment type="caution">
    <text evidence="12">The sequence shown here is derived from an EMBL/GenBank/DDBJ whole genome shotgun (WGS) entry which is preliminary data.</text>
</comment>
<dbReference type="PROSITE" id="PS01361">
    <property type="entry name" value="ZF_DOF_1"/>
    <property type="match status" value="1"/>
</dbReference>
<dbReference type="PANTHER" id="PTHR31992:SF193">
    <property type="entry name" value="DOF ZINC FINGER PROTEIN DOF3.6"/>
    <property type="match status" value="1"/>
</dbReference>
<evidence type="ECO:0000313" key="13">
    <source>
        <dbReference type="Proteomes" id="UP001345219"/>
    </source>
</evidence>
<dbReference type="InterPro" id="IPR045174">
    <property type="entry name" value="Dof"/>
</dbReference>
<comment type="subcellular location">
    <subcellularLocation>
        <location evidence="8 9">Nucleus</location>
    </subcellularLocation>
</comment>
<evidence type="ECO:0000256" key="9">
    <source>
        <dbReference type="RuleBase" id="RU369094"/>
    </source>
</evidence>
<dbReference type="GO" id="GO:0005634">
    <property type="term" value="C:nucleus"/>
    <property type="evidence" value="ECO:0007669"/>
    <property type="project" value="UniProtKB-SubCell"/>
</dbReference>
<gene>
    <name evidence="12" type="ORF">SAY87_001100</name>
</gene>
<dbReference type="Proteomes" id="UP001345219">
    <property type="component" value="Chromosome 1"/>
</dbReference>
<dbReference type="GO" id="GO:0003700">
    <property type="term" value="F:DNA-binding transcription factor activity"/>
    <property type="evidence" value="ECO:0007669"/>
    <property type="project" value="UniProtKB-UniRule"/>
</dbReference>
<feature type="compositionally biased region" description="Basic residues" evidence="10">
    <location>
        <begin position="124"/>
        <end position="133"/>
    </location>
</feature>
<keyword evidence="1 9" id="KW-0479">Metal-binding</keyword>
<evidence type="ECO:0000256" key="6">
    <source>
        <dbReference type="ARBA" id="ARBA00023163"/>
    </source>
</evidence>
<evidence type="ECO:0000256" key="4">
    <source>
        <dbReference type="ARBA" id="ARBA00023015"/>
    </source>
</evidence>
<dbReference type="EMBL" id="JAXIOK010000023">
    <property type="protein sequence ID" value="KAK4743099.1"/>
    <property type="molecule type" value="Genomic_DNA"/>
</dbReference>
<dbReference type="Pfam" id="PF02701">
    <property type="entry name" value="Zn_ribbon_Dof"/>
    <property type="match status" value="1"/>
</dbReference>
<evidence type="ECO:0000313" key="12">
    <source>
        <dbReference type="EMBL" id="KAK4743099.1"/>
    </source>
</evidence>
<evidence type="ECO:0000256" key="5">
    <source>
        <dbReference type="ARBA" id="ARBA00023125"/>
    </source>
</evidence>
<keyword evidence="5 8" id="KW-0238">DNA-binding</keyword>
<evidence type="ECO:0000256" key="7">
    <source>
        <dbReference type="ARBA" id="ARBA00023242"/>
    </source>
</evidence>
<reference evidence="12 13" key="1">
    <citation type="journal article" date="2023" name="Hortic Res">
        <title>Pangenome of water caltrop reveals structural variations and asymmetric subgenome divergence after allopolyploidization.</title>
        <authorList>
            <person name="Zhang X."/>
            <person name="Chen Y."/>
            <person name="Wang L."/>
            <person name="Yuan Y."/>
            <person name="Fang M."/>
            <person name="Shi L."/>
            <person name="Lu R."/>
            <person name="Comes H.P."/>
            <person name="Ma Y."/>
            <person name="Chen Y."/>
            <person name="Huang G."/>
            <person name="Zhou Y."/>
            <person name="Zheng Z."/>
            <person name="Qiu Y."/>
        </authorList>
    </citation>
    <scope>NUCLEOTIDE SEQUENCE [LARGE SCALE GENOMIC DNA]</scope>
    <source>
        <tissue evidence="12">Roots</tissue>
    </source>
</reference>
<sequence>MVFPSIPVFQDPLNWQLQQSNHLLGGGSYDQQTLQLPHLPPPVPLPPSAGGQSRPSSMADRARLAKIPLPEAALMCPRCESTNTKFCYYNNYSLTQPRHFCKTCRRYWTRGGAIRNVPVGGGCRKNKRSKGRGGSKSQATMLAASGNSATPGGALPPPLPPPLPLHAMAQLPFLPPLQSLGDLGDMEFQAGTAANGGIMPPNGFLLGDQQWRVQHFPFLASLGAMQSDGLFQFDQNNEGENSNRGLNLTSRDLLGLSGSYNGQPTWS</sequence>
<feature type="compositionally biased region" description="Pro residues" evidence="10">
    <location>
        <begin position="38"/>
        <end position="47"/>
    </location>
</feature>
<evidence type="ECO:0000256" key="3">
    <source>
        <dbReference type="ARBA" id="ARBA00022833"/>
    </source>
</evidence>
<keyword evidence="3 9" id="KW-0862">Zinc</keyword>
<feature type="region of interest" description="Disordered" evidence="10">
    <location>
        <begin position="37"/>
        <end position="57"/>
    </location>
</feature>
<feature type="region of interest" description="Disordered" evidence="10">
    <location>
        <begin position="120"/>
        <end position="161"/>
    </location>
</feature>
<evidence type="ECO:0000256" key="10">
    <source>
        <dbReference type="SAM" id="MobiDB-lite"/>
    </source>
</evidence>
<dbReference type="InterPro" id="IPR003851">
    <property type="entry name" value="Znf_Dof"/>
</dbReference>
<feature type="domain" description="Dof-type" evidence="11">
    <location>
        <begin position="74"/>
        <end position="128"/>
    </location>
</feature>
<proteinExistence type="predicted"/>
<accession>A0AAN7GSK8</accession>
<dbReference type="GO" id="GO:0008270">
    <property type="term" value="F:zinc ion binding"/>
    <property type="evidence" value="ECO:0007669"/>
    <property type="project" value="UniProtKB-KW"/>
</dbReference>
<keyword evidence="7 8" id="KW-0539">Nucleus</keyword>
<keyword evidence="6 9" id="KW-0804">Transcription</keyword>